<evidence type="ECO:0000313" key="3">
    <source>
        <dbReference type="Proteomes" id="UP000006247"/>
    </source>
</evidence>
<dbReference type="HOGENOM" id="CLU_859740_0_0_11"/>
<gene>
    <name evidence="2" type="ORF">CORMATOL_00425</name>
</gene>
<reference evidence="2 3" key="1">
    <citation type="submission" date="2009-01" db="EMBL/GenBank/DDBJ databases">
        <authorList>
            <person name="Fulton L."/>
            <person name="Clifton S."/>
            <person name="Chinwalla A.T."/>
            <person name="Mitreva M."/>
            <person name="Sodergren E."/>
            <person name="Weinstock G."/>
            <person name="Clifton S."/>
            <person name="Dooling D.J."/>
            <person name="Fulton B."/>
            <person name="Minx P."/>
            <person name="Pepin K.H."/>
            <person name="Johnson M."/>
            <person name="Bhonagiri V."/>
            <person name="Nash W.E."/>
            <person name="Mardis E.R."/>
            <person name="Wilson R.K."/>
        </authorList>
    </citation>
    <scope>NUCLEOTIDE SEQUENCE [LARGE SCALE GENOMIC DNA]</scope>
    <source>
        <strain evidence="2 3">ATCC 33806</strain>
    </source>
</reference>
<dbReference type="Proteomes" id="UP000006247">
    <property type="component" value="Unassembled WGS sequence"/>
</dbReference>
<proteinExistence type="predicted"/>
<comment type="caution">
    <text evidence="2">The sequence shown here is derived from an EMBL/GenBank/DDBJ whole genome shotgun (WGS) entry which is preliminary data.</text>
</comment>
<protein>
    <submittedName>
        <fullName evidence="2">Uncharacterized protein</fullName>
    </submittedName>
</protein>
<sequence length="323" mass="33999">MQKNKISATATRRFMAGALSVALLGGGLAVVPAVATAQDEQCVVNEPRKGNGVGELSFDKQTYKPGDVVTMTGTGFAARPSDGFLGMKLNSNKSEWPADQSAGDNLEYNEGNATTLEIPAATVGNGNFTVRVVLPAFDAKFQAGKQVITLLGGNDGGPVASRSAVIWVNETGDDSDACGANPGVKPQPDPQPQPEPSQPEKTSEAPAPKPDPKPDPQPQPEPSQPEKTSEAPAPKPNKTSEPEKTSEPAKTSEKPKPSQEPQNNLNKGVENLLNYFKDGTNVRKVVIAVASVLGIAGLATAVLGSLVKLNLIPRDWFPPQFRF</sequence>
<feature type="region of interest" description="Disordered" evidence="1">
    <location>
        <begin position="172"/>
        <end position="266"/>
    </location>
</feature>
<feature type="compositionally biased region" description="Pro residues" evidence="1">
    <location>
        <begin position="185"/>
        <end position="197"/>
    </location>
</feature>
<accession>C0E0C5</accession>
<name>C0E0C5_9CORY</name>
<feature type="compositionally biased region" description="Basic and acidic residues" evidence="1">
    <location>
        <begin position="238"/>
        <end position="257"/>
    </location>
</feature>
<dbReference type="EMBL" id="ACEB01000004">
    <property type="protein sequence ID" value="EEG28016.1"/>
    <property type="molecule type" value="Genomic_DNA"/>
</dbReference>
<dbReference type="AlphaFoldDB" id="C0E0C5"/>
<evidence type="ECO:0000256" key="1">
    <source>
        <dbReference type="SAM" id="MobiDB-lite"/>
    </source>
</evidence>
<evidence type="ECO:0000313" key="2">
    <source>
        <dbReference type="EMBL" id="EEG28016.1"/>
    </source>
</evidence>
<organism evidence="2 3">
    <name type="scientific">Corynebacterium matruchotii ATCC 33806</name>
    <dbReference type="NCBI Taxonomy" id="566549"/>
    <lineage>
        <taxon>Bacteria</taxon>
        <taxon>Bacillati</taxon>
        <taxon>Actinomycetota</taxon>
        <taxon>Actinomycetes</taxon>
        <taxon>Mycobacteriales</taxon>
        <taxon>Corynebacteriaceae</taxon>
        <taxon>Corynebacterium</taxon>
    </lineage>
</organism>